<dbReference type="AlphaFoldDB" id="A0A6J1JDI7"/>
<feature type="signal peptide" evidence="3">
    <location>
        <begin position="1"/>
        <end position="25"/>
    </location>
</feature>
<evidence type="ECO:0000256" key="1">
    <source>
        <dbReference type="SAM" id="MobiDB-lite"/>
    </source>
</evidence>
<dbReference type="KEGG" id="cmax:111483418"/>
<evidence type="ECO:0000256" key="2">
    <source>
        <dbReference type="SAM" id="Phobius"/>
    </source>
</evidence>
<dbReference type="Pfam" id="PF24053">
    <property type="entry name" value="DUF7356"/>
    <property type="match status" value="1"/>
</dbReference>
<proteinExistence type="predicted"/>
<name>A0A6J1JDI7_CUCMA</name>
<feature type="transmembrane region" description="Helical" evidence="2">
    <location>
        <begin position="279"/>
        <end position="300"/>
    </location>
</feature>
<keyword evidence="3" id="KW-0732">Signal</keyword>
<evidence type="ECO:0000313" key="7">
    <source>
        <dbReference type="RefSeq" id="XP_022985408.1"/>
    </source>
</evidence>
<keyword evidence="5" id="KW-1185">Reference proteome</keyword>
<keyword evidence="2" id="KW-0472">Membrane</keyword>
<feature type="compositionally biased region" description="Basic and acidic residues" evidence="1">
    <location>
        <begin position="62"/>
        <end position="90"/>
    </location>
</feature>
<feature type="compositionally biased region" description="Basic and acidic residues" evidence="1">
    <location>
        <begin position="108"/>
        <end position="123"/>
    </location>
</feature>
<dbReference type="RefSeq" id="XP_022985408.1">
    <property type="nucleotide sequence ID" value="XM_023129640.1"/>
</dbReference>
<protein>
    <submittedName>
        <fullName evidence="6 7">Uncharacterized protein LOC111483418</fullName>
    </submittedName>
</protein>
<keyword evidence="2" id="KW-1133">Transmembrane helix</keyword>
<accession>A0A6J1JDI7</accession>
<gene>
    <name evidence="6 7" type="primary">LOC111483418</name>
</gene>
<dbReference type="Proteomes" id="UP000504608">
    <property type="component" value="Unplaced"/>
</dbReference>
<organism evidence="5 7">
    <name type="scientific">Cucurbita maxima</name>
    <name type="common">Pumpkin</name>
    <name type="synonym">Winter squash</name>
    <dbReference type="NCBI Taxonomy" id="3661"/>
    <lineage>
        <taxon>Eukaryota</taxon>
        <taxon>Viridiplantae</taxon>
        <taxon>Streptophyta</taxon>
        <taxon>Embryophyta</taxon>
        <taxon>Tracheophyta</taxon>
        <taxon>Spermatophyta</taxon>
        <taxon>Magnoliopsida</taxon>
        <taxon>eudicotyledons</taxon>
        <taxon>Gunneridae</taxon>
        <taxon>Pentapetalae</taxon>
        <taxon>rosids</taxon>
        <taxon>fabids</taxon>
        <taxon>Cucurbitales</taxon>
        <taxon>Cucurbitaceae</taxon>
        <taxon>Cucurbiteae</taxon>
        <taxon>Cucurbita</taxon>
    </lineage>
</organism>
<feature type="region of interest" description="Disordered" evidence="1">
    <location>
        <begin position="42"/>
        <end position="162"/>
    </location>
</feature>
<dbReference type="InterPro" id="IPR055780">
    <property type="entry name" value="DUF7356"/>
</dbReference>
<feature type="chain" id="PRO_5044638753" evidence="3">
    <location>
        <begin position="26"/>
        <end position="376"/>
    </location>
</feature>
<dbReference type="RefSeq" id="XP_022985407.1">
    <property type="nucleotide sequence ID" value="XM_023129639.1"/>
</dbReference>
<dbReference type="PANTHER" id="PTHR34200:SF8">
    <property type="entry name" value="TRANSMEMBRANE PROTEIN"/>
    <property type="match status" value="1"/>
</dbReference>
<keyword evidence="2" id="KW-0812">Transmembrane</keyword>
<dbReference type="PANTHER" id="PTHR34200">
    <property type="entry name" value="DENTIN SIALOPHOSPHOPROTEIN-LIKE ISOFORM X1"/>
    <property type="match status" value="1"/>
</dbReference>
<feature type="domain" description="DUF7356" evidence="4">
    <location>
        <begin position="151"/>
        <end position="253"/>
    </location>
</feature>
<evidence type="ECO:0000313" key="5">
    <source>
        <dbReference type="Proteomes" id="UP000504608"/>
    </source>
</evidence>
<reference evidence="6 7" key="1">
    <citation type="submission" date="2025-04" db="UniProtKB">
        <authorList>
            <consortium name="RefSeq"/>
        </authorList>
    </citation>
    <scope>IDENTIFICATION</scope>
    <source>
        <tissue evidence="6 7">Young leaves</tissue>
    </source>
</reference>
<feature type="compositionally biased region" description="Polar residues" evidence="1">
    <location>
        <begin position="42"/>
        <end position="60"/>
    </location>
</feature>
<evidence type="ECO:0000313" key="6">
    <source>
        <dbReference type="RefSeq" id="XP_022985407.1"/>
    </source>
</evidence>
<evidence type="ECO:0000256" key="3">
    <source>
        <dbReference type="SAM" id="SignalP"/>
    </source>
</evidence>
<feature type="region of interest" description="Disordered" evidence="1">
    <location>
        <begin position="334"/>
        <end position="376"/>
    </location>
</feature>
<evidence type="ECO:0000259" key="4">
    <source>
        <dbReference type="Pfam" id="PF24053"/>
    </source>
</evidence>
<sequence length="376" mass="40616">MKTLFRISVGFFLVLLIFYCSFVDSKVEETANSSLDSKTVNKVNDASKDTGSSKVLNSISAGKEKKDEHQVSISKRDVKRSGDKIKKDSESETTSEEGANKVNSDGGLVEKGKNKGEKEKGKPVDNSASKEASKNGGKDGNLVTSALKTKDGSSGEDCGSSNKCTDEGNKFVACLRVPGNESPQLSLLIQNKGTGPLTVKISAPDFVHLEQSEVQLQEKEDKKVKVSVSNGGDGKAIILTAGSGRCSLDFRDLVERNIAKDSDNLPMSSRFSYLAKPPIIAFLAFAVILTIAAASVFISIRRKSFASSNSKYQRLDMELPISIGGKSVADNNDGWENSWDDNWDDDTPQKPSLPVTPSRSSMGLASRRLNKEGWKD</sequence>
<dbReference type="OrthoDB" id="1936430at2759"/>
<dbReference type="GeneID" id="111483418"/>